<keyword evidence="6 10" id="KW-0418">Kinase</keyword>
<dbReference type="SUPFAM" id="SSF55083">
    <property type="entry name" value="6-hydroxymethyl-7,8-dihydropterin pyrophosphokinase, HPPK"/>
    <property type="match status" value="1"/>
</dbReference>
<evidence type="ECO:0000256" key="7">
    <source>
        <dbReference type="ARBA" id="ARBA00022840"/>
    </source>
</evidence>
<dbReference type="EMBL" id="JACHHB010000018">
    <property type="protein sequence ID" value="MBB5174879.1"/>
    <property type="molecule type" value="Genomic_DNA"/>
</dbReference>
<comment type="pathway">
    <text evidence="2">Cofactor biosynthesis; tetrahydrofolate biosynthesis; 2-amino-4-hydroxy-6-hydroxymethyl-7,8-dihydropteridine diphosphate from 7,8-dihydroneopterin triphosphate: step 4/4.</text>
</comment>
<reference evidence="10 11" key="1">
    <citation type="submission" date="2020-08" db="EMBL/GenBank/DDBJ databases">
        <title>Genomic Encyclopedia of Type Strains, Phase IV (KMG-IV): sequencing the most valuable type-strain genomes for metagenomic binning, comparative biology and taxonomic classification.</title>
        <authorList>
            <person name="Goeker M."/>
        </authorList>
    </citation>
    <scope>NUCLEOTIDE SEQUENCE [LARGE SCALE GENOMIC DNA]</scope>
    <source>
        <strain evidence="10 11">DSM 24696</strain>
    </source>
</reference>
<protein>
    <recommendedName>
        <fullName evidence="3">2-amino-4-hydroxy-6-hydroxymethyldihydropteridine diphosphokinase</fullName>
        <ecNumber evidence="3">2.7.6.3</ecNumber>
    </recommendedName>
</protein>
<dbReference type="Gene3D" id="3.30.70.560">
    <property type="entry name" value="7,8-Dihydro-6-hydroxymethylpterin-pyrophosphokinase HPPK"/>
    <property type="match status" value="1"/>
</dbReference>
<sequence length="177" mass="20391">MKTALNQRAYVSIGSNIEPRAVYIRESLRQLGQHENIQLEETSSIYETDPVGKTDQALFLNAVVQFITSLSPVELLNVTQGIEADLGRTRVERWGPRTVDLDILMYNNESINLQHLEIPHPRMLERSFVLVPLLEVQPDIRWYDGRKLKEVVSEIDKEGVRKWKKRSGVGEYGLFEN</sequence>
<dbReference type="NCBIfam" id="TIGR01498">
    <property type="entry name" value="folK"/>
    <property type="match status" value="1"/>
</dbReference>
<organism evidence="10 11">
    <name type="scientific">Texcoconibacillus texcoconensis</name>
    <dbReference type="NCBI Taxonomy" id="1095777"/>
    <lineage>
        <taxon>Bacteria</taxon>
        <taxon>Bacillati</taxon>
        <taxon>Bacillota</taxon>
        <taxon>Bacilli</taxon>
        <taxon>Bacillales</taxon>
        <taxon>Bacillaceae</taxon>
        <taxon>Texcoconibacillus</taxon>
    </lineage>
</organism>
<dbReference type="InterPro" id="IPR000550">
    <property type="entry name" value="Hppk"/>
</dbReference>
<feature type="domain" description="7,8-dihydro-6-hydroxymethylpterin-pyrophosphokinase" evidence="9">
    <location>
        <begin position="93"/>
        <end position="104"/>
    </location>
</feature>
<evidence type="ECO:0000256" key="6">
    <source>
        <dbReference type="ARBA" id="ARBA00022777"/>
    </source>
</evidence>
<dbReference type="GO" id="GO:0046654">
    <property type="term" value="P:tetrahydrofolate biosynthetic process"/>
    <property type="evidence" value="ECO:0007669"/>
    <property type="project" value="UniProtKB-UniPathway"/>
</dbReference>
<dbReference type="GO" id="GO:0016301">
    <property type="term" value="F:kinase activity"/>
    <property type="evidence" value="ECO:0007669"/>
    <property type="project" value="UniProtKB-KW"/>
</dbReference>
<keyword evidence="8" id="KW-0289">Folate biosynthesis</keyword>
<dbReference type="InterPro" id="IPR035907">
    <property type="entry name" value="Hppk_sf"/>
</dbReference>
<dbReference type="PANTHER" id="PTHR43071">
    <property type="entry name" value="2-AMINO-4-HYDROXY-6-HYDROXYMETHYLDIHYDROPTERIDINE PYROPHOSPHOKINASE"/>
    <property type="match status" value="1"/>
</dbReference>
<gene>
    <name evidence="10" type="ORF">HNQ41_003102</name>
</gene>
<evidence type="ECO:0000256" key="5">
    <source>
        <dbReference type="ARBA" id="ARBA00022741"/>
    </source>
</evidence>
<dbReference type="CDD" id="cd00483">
    <property type="entry name" value="HPPK"/>
    <property type="match status" value="1"/>
</dbReference>
<evidence type="ECO:0000256" key="4">
    <source>
        <dbReference type="ARBA" id="ARBA00022679"/>
    </source>
</evidence>
<evidence type="ECO:0000256" key="8">
    <source>
        <dbReference type="ARBA" id="ARBA00022909"/>
    </source>
</evidence>
<name>A0A840QUB3_9BACI</name>
<dbReference type="Pfam" id="PF01288">
    <property type="entry name" value="HPPK"/>
    <property type="match status" value="1"/>
</dbReference>
<proteinExistence type="predicted"/>
<dbReference type="Proteomes" id="UP000551878">
    <property type="component" value="Unassembled WGS sequence"/>
</dbReference>
<accession>A0A840QUB3</accession>
<evidence type="ECO:0000256" key="3">
    <source>
        <dbReference type="ARBA" id="ARBA00013253"/>
    </source>
</evidence>
<keyword evidence="7" id="KW-0067">ATP-binding</keyword>
<comment type="caution">
    <text evidence="10">The sequence shown here is derived from an EMBL/GenBank/DDBJ whole genome shotgun (WGS) entry which is preliminary data.</text>
</comment>
<evidence type="ECO:0000256" key="2">
    <source>
        <dbReference type="ARBA" id="ARBA00005051"/>
    </source>
</evidence>
<evidence type="ECO:0000313" key="11">
    <source>
        <dbReference type="Proteomes" id="UP000551878"/>
    </source>
</evidence>
<keyword evidence="11" id="KW-1185">Reference proteome</keyword>
<evidence type="ECO:0000313" key="10">
    <source>
        <dbReference type="EMBL" id="MBB5174879.1"/>
    </source>
</evidence>
<evidence type="ECO:0000256" key="1">
    <source>
        <dbReference type="ARBA" id="ARBA00000198"/>
    </source>
</evidence>
<dbReference type="GO" id="GO:0005524">
    <property type="term" value="F:ATP binding"/>
    <property type="evidence" value="ECO:0007669"/>
    <property type="project" value="UniProtKB-KW"/>
</dbReference>
<keyword evidence="5" id="KW-0547">Nucleotide-binding</keyword>
<keyword evidence="4 10" id="KW-0808">Transferase</keyword>
<dbReference type="GO" id="GO:0003848">
    <property type="term" value="F:2-amino-4-hydroxy-6-hydroxymethyldihydropteridine diphosphokinase activity"/>
    <property type="evidence" value="ECO:0007669"/>
    <property type="project" value="UniProtKB-EC"/>
</dbReference>
<dbReference type="AlphaFoldDB" id="A0A840QUB3"/>
<evidence type="ECO:0000259" key="9">
    <source>
        <dbReference type="PROSITE" id="PS00794"/>
    </source>
</evidence>
<dbReference type="PANTHER" id="PTHR43071:SF1">
    <property type="entry name" value="2-AMINO-4-HYDROXY-6-HYDROXYMETHYLDIHYDROPTERIDINE PYROPHOSPHOKINASE"/>
    <property type="match status" value="1"/>
</dbReference>
<dbReference type="EC" id="2.7.6.3" evidence="3"/>
<dbReference type="GO" id="GO:0046656">
    <property type="term" value="P:folic acid biosynthetic process"/>
    <property type="evidence" value="ECO:0007669"/>
    <property type="project" value="UniProtKB-KW"/>
</dbReference>
<comment type="catalytic activity">
    <reaction evidence="1">
        <text>6-hydroxymethyl-7,8-dihydropterin + ATP = (7,8-dihydropterin-6-yl)methyl diphosphate + AMP + H(+)</text>
        <dbReference type="Rhea" id="RHEA:11412"/>
        <dbReference type="ChEBI" id="CHEBI:15378"/>
        <dbReference type="ChEBI" id="CHEBI:30616"/>
        <dbReference type="ChEBI" id="CHEBI:44841"/>
        <dbReference type="ChEBI" id="CHEBI:72950"/>
        <dbReference type="ChEBI" id="CHEBI:456215"/>
        <dbReference type="EC" id="2.7.6.3"/>
    </reaction>
</comment>
<dbReference type="PROSITE" id="PS00794">
    <property type="entry name" value="HPPK"/>
    <property type="match status" value="1"/>
</dbReference>
<dbReference type="UniPathway" id="UPA00077">
    <property type="reaction ID" value="UER00155"/>
</dbReference>